<sequence>MTPSPLIADLRSDTVTRPTPAMREAMATAEVGDDVYGEDPNVNALQHELAHLTGFEAGLFMPSGSMTNQVAATCTPHLSPAAPDAKNLFPPPIKKLG</sequence>
<evidence type="ECO:0000259" key="4">
    <source>
        <dbReference type="Pfam" id="PF01212"/>
    </source>
</evidence>
<keyword evidence="6" id="KW-1185">Reference proteome</keyword>
<dbReference type="Proteomes" id="UP000630135">
    <property type="component" value="Unassembled WGS sequence"/>
</dbReference>
<dbReference type="PANTHER" id="PTHR48097">
    <property type="entry name" value="L-THREONINE ALDOLASE-RELATED"/>
    <property type="match status" value="1"/>
</dbReference>
<evidence type="ECO:0000313" key="5">
    <source>
        <dbReference type="EMBL" id="GGP30025.1"/>
    </source>
</evidence>
<gene>
    <name evidence="5" type="ORF">GCM10008021_16760</name>
</gene>
<comment type="cofactor">
    <cofactor evidence="1">
        <name>pyridoxal 5'-phosphate</name>
        <dbReference type="ChEBI" id="CHEBI:597326"/>
    </cofactor>
</comment>
<protein>
    <recommendedName>
        <fullName evidence="4">Aromatic amino acid beta-eliminating lyase/threonine aldolase domain-containing protein</fullName>
    </recommendedName>
</protein>
<organism evidence="5 6">
    <name type="scientific">Deinococcus wulumuqiensis</name>
    <dbReference type="NCBI Taxonomy" id="980427"/>
    <lineage>
        <taxon>Bacteria</taxon>
        <taxon>Thermotogati</taxon>
        <taxon>Deinococcota</taxon>
        <taxon>Deinococci</taxon>
        <taxon>Deinococcales</taxon>
        <taxon>Deinococcaceae</taxon>
        <taxon>Deinococcus</taxon>
    </lineage>
</organism>
<dbReference type="PANTHER" id="PTHR48097:SF9">
    <property type="entry name" value="L-THREONINE ALDOLASE"/>
    <property type="match status" value="1"/>
</dbReference>
<dbReference type="EMBL" id="BMLZ01000018">
    <property type="protein sequence ID" value="GGP30025.1"/>
    <property type="molecule type" value="Genomic_DNA"/>
</dbReference>
<dbReference type="SUPFAM" id="SSF53383">
    <property type="entry name" value="PLP-dependent transferases"/>
    <property type="match status" value="1"/>
</dbReference>
<dbReference type="InterPro" id="IPR015421">
    <property type="entry name" value="PyrdxlP-dep_Trfase_major"/>
</dbReference>
<evidence type="ECO:0000256" key="3">
    <source>
        <dbReference type="ARBA" id="ARBA00022898"/>
    </source>
</evidence>
<dbReference type="InterPro" id="IPR015424">
    <property type="entry name" value="PyrdxlP-dep_Trfase"/>
</dbReference>
<feature type="domain" description="Aromatic amino acid beta-eliminating lyase/threonine aldolase" evidence="4">
    <location>
        <begin position="9"/>
        <end position="73"/>
    </location>
</feature>
<dbReference type="InterPro" id="IPR001597">
    <property type="entry name" value="ArAA_b-elim_lyase/Thr_aldolase"/>
</dbReference>
<name>A0ABQ2PX84_9DEIO</name>
<keyword evidence="3" id="KW-0663">Pyridoxal phosphate</keyword>
<comment type="similarity">
    <text evidence="2">Belongs to the threonine aldolase family.</text>
</comment>
<evidence type="ECO:0000256" key="1">
    <source>
        <dbReference type="ARBA" id="ARBA00001933"/>
    </source>
</evidence>
<dbReference type="Pfam" id="PF01212">
    <property type="entry name" value="Beta_elim_lyase"/>
    <property type="match status" value="1"/>
</dbReference>
<comment type="caution">
    <text evidence="5">The sequence shown here is derived from an EMBL/GenBank/DDBJ whole genome shotgun (WGS) entry which is preliminary data.</text>
</comment>
<reference evidence="6" key="1">
    <citation type="journal article" date="2019" name="Int. J. Syst. Evol. Microbiol.">
        <title>The Global Catalogue of Microorganisms (GCM) 10K type strain sequencing project: providing services to taxonomists for standard genome sequencing and annotation.</title>
        <authorList>
            <consortium name="The Broad Institute Genomics Platform"/>
            <consortium name="The Broad Institute Genome Sequencing Center for Infectious Disease"/>
            <person name="Wu L."/>
            <person name="Ma J."/>
        </authorList>
    </citation>
    <scope>NUCLEOTIDE SEQUENCE [LARGE SCALE GENOMIC DNA]</scope>
    <source>
        <strain evidence="6">CGMCC 1.8884</strain>
    </source>
</reference>
<evidence type="ECO:0000313" key="6">
    <source>
        <dbReference type="Proteomes" id="UP000630135"/>
    </source>
</evidence>
<dbReference type="Gene3D" id="3.40.640.10">
    <property type="entry name" value="Type I PLP-dependent aspartate aminotransferase-like (Major domain)"/>
    <property type="match status" value="1"/>
</dbReference>
<proteinExistence type="inferred from homology"/>
<accession>A0ABQ2PX84</accession>
<evidence type="ECO:0000256" key="2">
    <source>
        <dbReference type="ARBA" id="ARBA00006966"/>
    </source>
</evidence>